<proteinExistence type="predicted"/>
<reference evidence="2" key="1">
    <citation type="journal article" date="2020" name="Cell">
        <title>Large-Scale Comparative Analyses of Tick Genomes Elucidate Their Genetic Diversity and Vector Capacities.</title>
        <authorList>
            <consortium name="Tick Genome and Microbiome Consortium (TIGMIC)"/>
            <person name="Jia N."/>
            <person name="Wang J."/>
            <person name="Shi W."/>
            <person name="Du L."/>
            <person name="Sun Y."/>
            <person name="Zhan W."/>
            <person name="Jiang J.F."/>
            <person name="Wang Q."/>
            <person name="Zhang B."/>
            <person name="Ji P."/>
            <person name="Bell-Sakyi L."/>
            <person name="Cui X.M."/>
            <person name="Yuan T.T."/>
            <person name="Jiang B.G."/>
            <person name="Yang W.F."/>
            <person name="Lam T.T."/>
            <person name="Chang Q.C."/>
            <person name="Ding S.J."/>
            <person name="Wang X.J."/>
            <person name="Zhu J.G."/>
            <person name="Ruan X.D."/>
            <person name="Zhao L."/>
            <person name="Wei J.T."/>
            <person name="Ye R.Z."/>
            <person name="Que T.C."/>
            <person name="Du C.H."/>
            <person name="Zhou Y.H."/>
            <person name="Cheng J.X."/>
            <person name="Dai P.F."/>
            <person name="Guo W.B."/>
            <person name="Han X.H."/>
            <person name="Huang E.J."/>
            <person name="Li L.F."/>
            <person name="Wei W."/>
            <person name="Gao Y.C."/>
            <person name="Liu J.Z."/>
            <person name="Shao H.Z."/>
            <person name="Wang X."/>
            <person name="Wang C.C."/>
            <person name="Yang T.C."/>
            <person name="Huo Q.B."/>
            <person name="Li W."/>
            <person name="Chen H.Y."/>
            <person name="Chen S.E."/>
            <person name="Zhou L.G."/>
            <person name="Ni X.B."/>
            <person name="Tian J.H."/>
            <person name="Sheng Y."/>
            <person name="Liu T."/>
            <person name="Pan Y.S."/>
            <person name="Xia L.Y."/>
            <person name="Li J."/>
            <person name="Zhao F."/>
            <person name="Cao W.C."/>
        </authorList>
    </citation>
    <scope>NUCLEOTIDE SEQUENCE</scope>
    <source>
        <strain evidence="2">Rsan-2018</strain>
    </source>
</reference>
<gene>
    <name evidence="2" type="ORF">HPB52_012280</name>
</gene>
<protein>
    <submittedName>
        <fullName evidence="2">Uncharacterized protein</fullName>
    </submittedName>
</protein>
<reference evidence="2" key="2">
    <citation type="submission" date="2021-09" db="EMBL/GenBank/DDBJ databases">
        <authorList>
            <person name="Jia N."/>
            <person name="Wang J."/>
            <person name="Shi W."/>
            <person name="Du L."/>
            <person name="Sun Y."/>
            <person name="Zhan W."/>
            <person name="Jiang J."/>
            <person name="Wang Q."/>
            <person name="Zhang B."/>
            <person name="Ji P."/>
            <person name="Sakyi L.B."/>
            <person name="Cui X."/>
            <person name="Yuan T."/>
            <person name="Jiang B."/>
            <person name="Yang W."/>
            <person name="Lam T.T.-Y."/>
            <person name="Chang Q."/>
            <person name="Ding S."/>
            <person name="Wang X."/>
            <person name="Zhu J."/>
            <person name="Ruan X."/>
            <person name="Zhao L."/>
            <person name="Wei J."/>
            <person name="Que T."/>
            <person name="Du C."/>
            <person name="Cheng J."/>
            <person name="Dai P."/>
            <person name="Han X."/>
            <person name="Huang E."/>
            <person name="Gao Y."/>
            <person name="Liu J."/>
            <person name="Shao H."/>
            <person name="Ye R."/>
            <person name="Li L."/>
            <person name="Wei W."/>
            <person name="Wang X."/>
            <person name="Wang C."/>
            <person name="Huo Q."/>
            <person name="Li W."/>
            <person name="Guo W."/>
            <person name="Chen H."/>
            <person name="Chen S."/>
            <person name="Zhou L."/>
            <person name="Zhou L."/>
            <person name="Ni X."/>
            <person name="Tian J."/>
            <person name="Zhou Y."/>
            <person name="Sheng Y."/>
            <person name="Liu T."/>
            <person name="Pan Y."/>
            <person name="Xia L."/>
            <person name="Li J."/>
            <person name="Zhao F."/>
            <person name="Cao W."/>
        </authorList>
    </citation>
    <scope>NUCLEOTIDE SEQUENCE</scope>
    <source>
        <strain evidence="2">Rsan-2018</strain>
        <tissue evidence="2">Larvae</tissue>
    </source>
</reference>
<evidence type="ECO:0000313" key="2">
    <source>
        <dbReference type="EMBL" id="KAH7968893.1"/>
    </source>
</evidence>
<comment type="caution">
    <text evidence="2">The sequence shown here is derived from an EMBL/GenBank/DDBJ whole genome shotgun (WGS) entry which is preliminary data.</text>
</comment>
<keyword evidence="3" id="KW-1185">Reference proteome</keyword>
<accession>A0A9D4T3W8</accession>
<dbReference type="Proteomes" id="UP000821837">
    <property type="component" value="Unassembled WGS sequence"/>
</dbReference>
<sequence>MGSRPPSATRKLYCNLPNRAARMKYHRWSEPEVLSRGPRGDGSASSLLLEATESSMSLAPFPTGQPAAWLPLKEAPGPGHYDQSEAPVLGGEDGRRDDELMPQCNDPSSCMTDYCFEPLAIPDAGSFECRFSFGDQATGEDWNGVDAGPSNRATDFPVEAMDKGARVILSCPENSSCVYGGAEGEKTLKDSSAECYLRSPAIQPAAALTQQLKKNPEIAN</sequence>
<organism evidence="2 3">
    <name type="scientific">Rhipicephalus sanguineus</name>
    <name type="common">Brown dog tick</name>
    <name type="synonym">Ixodes sanguineus</name>
    <dbReference type="NCBI Taxonomy" id="34632"/>
    <lineage>
        <taxon>Eukaryota</taxon>
        <taxon>Metazoa</taxon>
        <taxon>Ecdysozoa</taxon>
        <taxon>Arthropoda</taxon>
        <taxon>Chelicerata</taxon>
        <taxon>Arachnida</taxon>
        <taxon>Acari</taxon>
        <taxon>Parasitiformes</taxon>
        <taxon>Ixodida</taxon>
        <taxon>Ixodoidea</taxon>
        <taxon>Ixodidae</taxon>
        <taxon>Rhipicephalinae</taxon>
        <taxon>Rhipicephalus</taxon>
        <taxon>Rhipicephalus</taxon>
    </lineage>
</organism>
<feature type="region of interest" description="Disordered" evidence="1">
    <location>
        <begin position="78"/>
        <end position="101"/>
    </location>
</feature>
<feature type="region of interest" description="Disordered" evidence="1">
    <location>
        <begin position="29"/>
        <end position="48"/>
    </location>
</feature>
<evidence type="ECO:0000313" key="3">
    <source>
        <dbReference type="Proteomes" id="UP000821837"/>
    </source>
</evidence>
<dbReference type="AlphaFoldDB" id="A0A9D4T3W8"/>
<dbReference type="EMBL" id="JABSTV010001248">
    <property type="protein sequence ID" value="KAH7968893.1"/>
    <property type="molecule type" value="Genomic_DNA"/>
</dbReference>
<evidence type="ECO:0000256" key="1">
    <source>
        <dbReference type="SAM" id="MobiDB-lite"/>
    </source>
</evidence>
<name>A0A9D4T3W8_RHISA</name>